<dbReference type="Proteomes" id="UP000199476">
    <property type="component" value="Unassembled WGS sequence"/>
</dbReference>
<dbReference type="SUPFAM" id="SSF110997">
    <property type="entry name" value="Sporulation related repeat"/>
    <property type="match status" value="1"/>
</dbReference>
<feature type="transmembrane region" description="Helical" evidence="2">
    <location>
        <begin position="12"/>
        <end position="30"/>
    </location>
</feature>
<protein>
    <submittedName>
        <fullName evidence="4">Sporulation related domain-containing protein</fullName>
    </submittedName>
</protein>
<dbReference type="Gene3D" id="3.30.70.1070">
    <property type="entry name" value="Sporulation related repeat"/>
    <property type="match status" value="1"/>
</dbReference>
<evidence type="ECO:0000256" key="1">
    <source>
        <dbReference type="SAM" id="MobiDB-lite"/>
    </source>
</evidence>
<dbReference type="AlphaFoldDB" id="A0A1G9P9S7"/>
<organism evidence="4 5">
    <name type="scientific">Halarsenatibacter silvermanii</name>
    <dbReference type="NCBI Taxonomy" id="321763"/>
    <lineage>
        <taxon>Bacteria</taxon>
        <taxon>Bacillati</taxon>
        <taxon>Bacillota</taxon>
        <taxon>Clostridia</taxon>
        <taxon>Halanaerobiales</taxon>
        <taxon>Halarsenatibacteraceae</taxon>
        <taxon>Halarsenatibacter</taxon>
    </lineage>
</organism>
<evidence type="ECO:0000313" key="4">
    <source>
        <dbReference type="EMBL" id="SDL95454.1"/>
    </source>
</evidence>
<sequence>MRFLPGQEEGALKFVALLLIVSLAAVYAGFRIGNTFFARRMGGEETVEVEEGTVPPEEDFEEDVMEQTEDEDLIDLEEAPETEEDIQEGIEEDDAPEDIEIDREANFLVQVGAFGYEESAEEKAEELRENGYPAFVSSREPYRVQVVGGDTREEAEELADQLIEEGYEAFVHGQ</sequence>
<accession>A0A1G9P9S7</accession>
<dbReference type="EMBL" id="FNGO01000012">
    <property type="protein sequence ID" value="SDL95454.1"/>
    <property type="molecule type" value="Genomic_DNA"/>
</dbReference>
<gene>
    <name evidence="4" type="ORF">SAMN04488692_11249</name>
</gene>
<evidence type="ECO:0000313" key="5">
    <source>
        <dbReference type="Proteomes" id="UP000199476"/>
    </source>
</evidence>
<dbReference type="GO" id="GO:0042834">
    <property type="term" value="F:peptidoglycan binding"/>
    <property type="evidence" value="ECO:0007669"/>
    <property type="project" value="InterPro"/>
</dbReference>
<dbReference type="STRING" id="321763.SAMN04488692_11249"/>
<reference evidence="4 5" key="1">
    <citation type="submission" date="2016-10" db="EMBL/GenBank/DDBJ databases">
        <authorList>
            <person name="de Groot N.N."/>
        </authorList>
    </citation>
    <scope>NUCLEOTIDE SEQUENCE [LARGE SCALE GENOMIC DNA]</scope>
    <source>
        <strain evidence="4 5">SLAS-1</strain>
    </source>
</reference>
<keyword evidence="2" id="KW-1133">Transmembrane helix</keyword>
<evidence type="ECO:0000259" key="3">
    <source>
        <dbReference type="PROSITE" id="PS51724"/>
    </source>
</evidence>
<keyword evidence="5" id="KW-1185">Reference proteome</keyword>
<dbReference type="InterPro" id="IPR036680">
    <property type="entry name" value="SPOR-like_sf"/>
</dbReference>
<dbReference type="RefSeq" id="WP_089760412.1">
    <property type="nucleotide sequence ID" value="NZ_FNGO01000012.1"/>
</dbReference>
<dbReference type="Pfam" id="PF05036">
    <property type="entry name" value="SPOR"/>
    <property type="match status" value="1"/>
</dbReference>
<proteinExistence type="predicted"/>
<feature type="domain" description="SPOR" evidence="3">
    <location>
        <begin position="101"/>
        <end position="174"/>
    </location>
</feature>
<evidence type="ECO:0000256" key="2">
    <source>
        <dbReference type="SAM" id="Phobius"/>
    </source>
</evidence>
<keyword evidence="2" id="KW-0472">Membrane</keyword>
<dbReference type="InterPro" id="IPR007730">
    <property type="entry name" value="SPOR-like_dom"/>
</dbReference>
<feature type="region of interest" description="Disordered" evidence="1">
    <location>
        <begin position="51"/>
        <end position="96"/>
    </location>
</feature>
<name>A0A1G9P9S7_9FIRM</name>
<keyword evidence="2" id="KW-0812">Transmembrane</keyword>
<dbReference type="PROSITE" id="PS51724">
    <property type="entry name" value="SPOR"/>
    <property type="match status" value="1"/>
</dbReference>